<keyword evidence="2" id="KW-1185">Reference proteome</keyword>
<organism evidence="1 2">
    <name type="scientific">Emydomyces testavorans</name>
    <dbReference type="NCBI Taxonomy" id="2070801"/>
    <lineage>
        <taxon>Eukaryota</taxon>
        <taxon>Fungi</taxon>
        <taxon>Dikarya</taxon>
        <taxon>Ascomycota</taxon>
        <taxon>Pezizomycotina</taxon>
        <taxon>Eurotiomycetes</taxon>
        <taxon>Eurotiomycetidae</taxon>
        <taxon>Onygenales</taxon>
        <taxon>Nannizziopsiaceae</taxon>
        <taxon>Emydomyces</taxon>
    </lineage>
</organism>
<sequence>MASDVVQIAQDRVLKAPKIFPEHDPDLAYSNFMNREEIRNEKAVYERLGSHSGIIHGFTPVDDGIELALANQGDLEKYMRTNASPSREV</sequence>
<evidence type="ECO:0000313" key="2">
    <source>
        <dbReference type="Proteomes" id="UP001219355"/>
    </source>
</evidence>
<dbReference type="Proteomes" id="UP001219355">
    <property type="component" value="Chromosome 5"/>
</dbReference>
<gene>
    <name evidence="1" type="ORF">PRK78_007532</name>
</gene>
<protein>
    <submittedName>
        <fullName evidence="1">Uncharacterized protein</fullName>
    </submittedName>
</protein>
<dbReference type="AlphaFoldDB" id="A0AAF0DQF1"/>
<reference evidence="1" key="1">
    <citation type="submission" date="2023-03" db="EMBL/GenBank/DDBJ databases">
        <title>Emydomyces testavorans Genome Sequence.</title>
        <authorList>
            <person name="Hoyer L."/>
        </authorList>
    </citation>
    <scope>NUCLEOTIDE SEQUENCE</scope>
    <source>
        <strain evidence="1">16-2883</strain>
    </source>
</reference>
<accession>A0AAF0DQF1</accession>
<name>A0AAF0DQF1_9EURO</name>
<evidence type="ECO:0000313" key="1">
    <source>
        <dbReference type="EMBL" id="WEW62032.1"/>
    </source>
</evidence>
<proteinExistence type="predicted"/>
<dbReference type="EMBL" id="CP120631">
    <property type="protein sequence ID" value="WEW62032.1"/>
    <property type="molecule type" value="Genomic_DNA"/>
</dbReference>